<dbReference type="RefSeq" id="WP_039136076.1">
    <property type="nucleotide sequence ID" value="NZ_JSVC01000001.1"/>
</dbReference>
<evidence type="ECO:0000259" key="1">
    <source>
        <dbReference type="Pfam" id="PF00656"/>
    </source>
</evidence>
<sequence length="1295" mass="146259">MRFDTLPQIESTFNREAGPLLKRFSLEVPGESLVLNGSLYKPGRSNYFFAAEHPKERIVLHFTAGNIRSDMLSLTQQDRHVSVAFVIARDGTIYQLFPSKYWSGHIGAGVGNAGTGNSQDKATIGIEISNYGYLVEKDGNLETIYSRLRDPKTGKPGREDLYCSLQNNNAFRQINSPFRGLTHYASFTDQQLESTIILMRYLTARYNIPREFLPEDKRFITTNDVLGFKGIVSHVNYRSSGKWDIGPAFDWDKLVAGVKASSFTAATATKSLQEEKVALHSEEEIESEFPVSKSLREISTEATDNEGYNPNDFENLSLNGQETTTEGRIFGLLVGINNYDRIRKLKGCIHDVETVEAWLNSLTNERNILKLTDELASRPAFISAFEVHLSQAGSNDTILVYYSGHGTLEEAGEMWDESDRTLECLVCHDGGTSSAAEFLLTDKELRFLIHKLYEKTGAHIVTIFDCCHSGDNTRNAALIEAAYSADSEVIRRLAVNENRPSGAFPERNWEQFIFGKSIDVTSVMNGKAQGFLPEGVHVQFAACESDQSAVEVNGEGVFTKALIKVLESSGGNISYNTLANRIRQYLRFGFEQTPRIYTSTQAERLLSAGFLNRKIDPSIGFAEATYNDAEGWQLNVGAIHGVDKQSKVTIHDPEDPLRLHEAVIKEVFIDFSRIKIPFEADKNSVLKATVSGLMSQKIYLELNNVNGNPSDLESLVEKLIAKSGGHFEFQGTDGTFTRAADYTLHIRGGEAILTRPGDQFRPLVQPVSFVGEDDVDPLVEQLRHISRWHFIRQLENRDAPNVTGPLEITVNRVLNNKDKVQLEPNADTVTLEYENVNGKWAGAIEITVHNKSDQRLYVAAVYLTNAFRCFLDLVPDRVKLLAAGESFKLSINGKSTIPYSLDDFVKEYNWPVSVESVKFIASTDLFNAEELVLGPLPPPVTLNKPKSLSLETRGLEIDKEVVSFTGWTTQPLHLLYKNPVYNLPDTASLQAMLNNEDMAWFAAGLYYDLVSDENGQPTKLVLKEGIKLPEEQRGLWGDVKLWLANTIETMHRRKLYQKLKATGKLRIVAEGDSWFQYPILVRDILDHLYRLYAVCSFSEAGDTLENYMKKREYLPALNREKADFFLVSGGGNDILGEQFRGSLRETPDANDNTPRRYLNETFFNKLDKLQDWYIEMFAELLNTHPQIHILTHSYDYIIPVNTTAEPKKTSWLGKYMIEKKIEPQAEREQLISFMVDQFNDRLQVAVQRFPNRITYIDVRGLVPRDSWFDEIHPTNSGFQLVADKFIAEIERLRKS</sequence>
<dbReference type="Gene3D" id="3.40.50.1110">
    <property type="entry name" value="SGNH hydrolase"/>
    <property type="match status" value="1"/>
</dbReference>
<name>A0A0C1LLQ4_9BACT</name>
<dbReference type="PANTHER" id="PTHR48104:SF30">
    <property type="entry name" value="METACASPASE-1"/>
    <property type="match status" value="1"/>
</dbReference>
<dbReference type="Gene3D" id="3.40.50.1460">
    <property type="match status" value="1"/>
</dbReference>
<evidence type="ECO:0000313" key="4">
    <source>
        <dbReference type="Proteomes" id="UP000031408"/>
    </source>
</evidence>
<dbReference type="GO" id="GO:0016788">
    <property type="term" value="F:hydrolase activity, acting on ester bonds"/>
    <property type="evidence" value="ECO:0007669"/>
    <property type="project" value="UniProtKB-ARBA"/>
</dbReference>
<dbReference type="Gene3D" id="3.40.80.10">
    <property type="entry name" value="Peptidoglycan recognition protein-like"/>
    <property type="match status" value="1"/>
</dbReference>
<dbReference type="InterPro" id="IPR002502">
    <property type="entry name" value="Amidase_domain"/>
</dbReference>
<keyword evidence="4" id="KW-1185">Reference proteome</keyword>
<organism evidence="3 4">
    <name type="scientific">Flavihumibacter solisilvae</name>
    <dbReference type="NCBI Taxonomy" id="1349421"/>
    <lineage>
        <taxon>Bacteria</taxon>
        <taxon>Pseudomonadati</taxon>
        <taxon>Bacteroidota</taxon>
        <taxon>Chitinophagia</taxon>
        <taxon>Chitinophagales</taxon>
        <taxon>Chitinophagaceae</taxon>
        <taxon>Flavihumibacter</taxon>
    </lineage>
</organism>
<proteinExistence type="predicted"/>
<dbReference type="SUPFAM" id="SSF55846">
    <property type="entry name" value="N-acetylmuramoyl-L-alanine amidase-like"/>
    <property type="match status" value="1"/>
</dbReference>
<comment type="caution">
    <text evidence="3">The sequence shown here is derived from an EMBL/GenBank/DDBJ whole genome shotgun (WGS) entry which is preliminary data.</text>
</comment>
<dbReference type="InterPro" id="IPR036514">
    <property type="entry name" value="SGNH_hydro_sf"/>
</dbReference>
<feature type="domain" description="Peptidase C14 caspase" evidence="1">
    <location>
        <begin position="332"/>
        <end position="603"/>
    </location>
</feature>
<dbReference type="GO" id="GO:0008745">
    <property type="term" value="F:N-acetylmuramoyl-L-alanine amidase activity"/>
    <property type="evidence" value="ECO:0007669"/>
    <property type="project" value="InterPro"/>
</dbReference>
<protein>
    <submittedName>
        <fullName evidence="3">Uncharacterized protein</fullName>
    </submittedName>
</protein>
<dbReference type="Proteomes" id="UP000031408">
    <property type="component" value="Unassembled WGS sequence"/>
</dbReference>
<dbReference type="GO" id="GO:0005737">
    <property type="term" value="C:cytoplasm"/>
    <property type="evidence" value="ECO:0007669"/>
    <property type="project" value="TreeGrafter"/>
</dbReference>
<dbReference type="PANTHER" id="PTHR48104">
    <property type="entry name" value="METACASPASE-4"/>
    <property type="match status" value="1"/>
</dbReference>
<accession>A0A0C1LLQ4</accession>
<dbReference type="Pfam" id="PF01510">
    <property type="entry name" value="Amidase_2"/>
    <property type="match status" value="1"/>
</dbReference>
<dbReference type="CDD" id="cd00229">
    <property type="entry name" value="SGNH_hydrolase"/>
    <property type="match status" value="1"/>
</dbReference>
<dbReference type="InterPro" id="IPR011600">
    <property type="entry name" value="Pept_C14_caspase"/>
</dbReference>
<evidence type="ECO:0000259" key="2">
    <source>
        <dbReference type="Pfam" id="PF01510"/>
    </source>
</evidence>
<dbReference type="SUPFAM" id="SSF52266">
    <property type="entry name" value="SGNH hydrolase"/>
    <property type="match status" value="1"/>
</dbReference>
<dbReference type="GO" id="GO:0006508">
    <property type="term" value="P:proteolysis"/>
    <property type="evidence" value="ECO:0007669"/>
    <property type="project" value="InterPro"/>
</dbReference>
<reference evidence="3 4" key="1">
    <citation type="submission" date="2014-11" db="EMBL/GenBank/DDBJ databases">
        <title>Genome sequence of Flavihumibacter solisilvae 3-3.</title>
        <authorList>
            <person name="Zhou G."/>
            <person name="Li M."/>
            <person name="Wang G."/>
        </authorList>
    </citation>
    <scope>NUCLEOTIDE SEQUENCE [LARGE SCALE GENOMIC DNA]</scope>
    <source>
        <strain evidence="3 4">3-3</strain>
    </source>
</reference>
<dbReference type="InterPro" id="IPR036505">
    <property type="entry name" value="Amidase/PGRP_sf"/>
</dbReference>
<dbReference type="GO" id="GO:0009253">
    <property type="term" value="P:peptidoglycan catabolic process"/>
    <property type="evidence" value="ECO:0007669"/>
    <property type="project" value="InterPro"/>
</dbReference>
<dbReference type="Pfam" id="PF00656">
    <property type="entry name" value="Peptidase_C14"/>
    <property type="match status" value="1"/>
</dbReference>
<gene>
    <name evidence="3" type="ORF">OI18_00475</name>
</gene>
<dbReference type="STRING" id="1349421.OI18_00475"/>
<dbReference type="EMBL" id="JSVC01000001">
    <property type="protein sequence ID" value="KIC96278.1"/>
    <property type="molecule type" value="Genomic_DNA"/>
</dbReference>
<dbReference type="InterPro" id="IPR029030">
    <property type="entry name" value="Caspase-like_dom_sf"/>
</dbReference>
<dbReference type="GO" id="GO:0004197">
    <property type="term" value="F:cysteine-type endopeptidase activity"/>
    <property type="evidence" value="ECO:0007669"/>
    <property type="project" value="InterPro"/>
</dbReference>
<evidence type="ECO:0000313" key="3">
    <source>
        <dbReference type="EMBL" id="KIC96278.1"/>
    </source>
</evidence>
<dbReference type="OrthoDB" id="2546654at2"/>
<dbReference type="InterPro" id="IPR050452">
    <property type="entry name" value="Metacaspase"/>
</dbReference>
<dbReference type="SUPFAM" id="SSF52129">
    <property type="entry name" value="Caspase-like"/>
    <property type="match status" value="1"/>
</dbReference>
<feature type="domain" description="N-acetylmuramoyl-L-alanine amidase" evidence="2">
    <location>
        <begin position="56"/>
        <end position="246"/>
    </location>
</feature>